<gene>
    <name evidence="3" type="ORF">FE251_01045</name>
</gene>
<dbReference type="RefSeq" id="WP_139947455.1">
    <property type="nucleotide sequence ID" value="NZ_CP040899.1"/>
</dbReference>
<reference evidence="3 4" key="1">
    <citation type="submission" date="2019-05" db="EMBL/GenBank/DDBJ databases">
        <title>Georgenia *** sp. nov., and Georgenia *** sp. nov., isolated from the intestinal contents of plateau pika (Ochotona curzoniae) in the Qinghai-Tibet plateau of China.</title>
        <authorList>
            <person name="Tian Z."/>
        </authorList>
    </citation>
    <scope>NUCLEOTIDE SEQUENCE [LARGE SCALE GENOMIC DNA]</scope>
    <source>
        <strain evidence="3 4">Z294</strain>
    </source>
</reference>
<proteinExistence type="predicted"/>
<dbReference type="Proteomes" id="UP000313948">
    <property type="component" value="Chromosome"/>
</dbReference>
<evidence type="ECO:0000313" key="4">
    <source>
        <dbReference type="Proteomes" id="UP000313948"/>
    </source>
</evidence>
<sequence>MRAGVRVAAVVALVVVLGACGEASPAGPSATPTPTPTPTSLELPTGGATPTSPAADAPGVAAAVADLAEHLGVDPAEVVVVSLQDVTWPDGSLGCPQPGMSYTMAQVPGSRLVLAAQGREFSYHAGSEPVFTRCATPTLAPRDTH</sequence>
<dbReference type="PROSITE" id="PS51257">
    <property type="entry name" value="PROKAR_LIPOPROTEIN"/>
    <property type="match status" value="1"/>
</dbReference>
<keyword evidence="2" id="KW-0732">Signal</keyword>
<accession>A0ABX5VII7</accession>
<dbReference type="EMBL" id="CP040899">
    <property type="protein sequence ID" value="QDB78112.1"/>
    <property type="molecule type" value="Genomic_DNA"/>
</dbReference>
<feature type="signal peptide" evidence="2">
    <location>
        <begin position="1"/>
        <end position="25"/>
    </location>
</feature>
<evidence type="ECO:0000256" key="1">
    <source>
        <dbReference type="SAM" id="MobiDB-lite"/>
    </source>
</evidence>
<keyword evidence="4" id="KW-1185">Reference proteome</keyword>
<evidence type="ECO:0008006" key="5">
    <source>
        <dbReference type="Google" id="ProtNLM"/>
    </source>
</evidence>
<feature type="chain" id="PRO_5047269969" description="PASTA domain-containing protein" evidence="2">
    <location>
        <begin position="26"/>
        <end position="145"/>
    </location>
</feature>
<evidence type="ECO:0000313" key="3">
    <source>
        <dbReference type="EMBL" id="QDB78112.1"/>
    </source>
</evidence>
<evidence type="ECO:0000256" key="2">
    <source>
        <dbReference type="SAM" id="SignalP"/>
    </source>
</evidence>
<protein>
    <recommendedName>
        <fullName evidence="5">PASTA domain-containing protein</fullName>
    </recommendedName>
</protein>
<feature type="region of interest" description="Disordered" evidence="1">
    <location>
        <begin position="23"/>
        <end position="55"/>
    </location>
</feature>
<name>A0ABX5VII7_9MICO</name>
<organism evidence="3 4">
    <name type="scientific">Georgenia wutianyii</name>
    <dbReference type="NCBI Taxonomy" id="2585135"/>
    <lineage>
        <taxon>Bacteria</taxon>
        <taxon>Bacillati</taxon>
        <taxon>Actinomycetota</taxon>
        <taxon>Actinomycetes</taxon>
        <taxon>Micrococcales</taxon>
        <taxon>Bogoriellaceae</taxon>
        <taxon>Georgenia</taxon>
    </lineage>
</organism>